<dbReference type="Proteomes" id="UP001295469">
    <property type="component" value="Chromosome C02"/>
</dbReference>
<sequence length="113" mass="13780">MYLIKRFVFWYGRTHRSSRSGGKSSRSKLSNIIKPTNIKLQYIYTMHRLTMQVCVCVKWLSRMEHFWSYLLMEQQEKVPLDIYAEWFNLLCFSLYWGDESEEDFQLLGFFCCF</sequence>
<reference evidence="1" key="1">
    <citation type="submission" date="2021-01" db="EMBL/GenBank/DDBJ databases">
        <authorList>
            <consortium name="Genoscope - CEA"/>
            <person name="William W."/>
        </authorList>
    </citation>
    <scope>NUCLEOTIDE SEQUENCE</scope>
</reference>
<proteinExistence type="predicted"/>
<name>A0A816KGR2_BRANA</name>
<evidence type="ECO:0000313" key="1">
    <source>
        <dbReference type="EMBL" id="CAF1920365.1"/>
    </source>
</evidence>
<gene>
    <name evidence="1" type="ORF">DARMORV10_C02P54390.1</name>
</gene>
<organism evidence="1">
    <name type="scientific">Brassica napus</name>
    <name type="common">Rape</name>
    <dbReference type="NCBI Taxonomy" id="3708"/>
    <lineage>
        <taxon>Eukaryota</taxon>
        <taxon>Viridiplantae</taxon>
        <taxon>Streptophyta</taxon>
        <taxon>Embryophyta</taxon>
        <taxon>Tracheophyta</taxon>
        <taxon>Spermatophyta</taxon>
        <taxon>Magnoliopsida</taxon>
        <taxon>eudicotyledons</taxon>
        <taxon>Gunneridae</taxon>
        <taxon>Pentapetalae</taxon>
        <taxon>rosids</taxon>
        <taxon>malvids</taxon>
        <taxon>Brassicales</taxon>
        <taxon>Brassicaceae</taxon>
        <taxon>Brassiceae</taxon>
        <taxon>Brassica</taxon>
    </lineage>
</organism>
<dbReference type="EMBL" id="HG994366">
    <property type="protein sequence ID" value="CAF1920365.1"/>
    <property type="molecule type" value="Genomic_DNA"/>
</dbReference>
<accession>A0A816KGR2</accession>
<dbReference type="AlphaFoldDB" id="A0A816KGR2"/>
<protein>
    <submittedName>
        <fullName evidence="1">(rape) hypothetical protein</fullName>
    </submittedName>
</protein>